<evidence type="ECO:0000256" key="4">
    <source>
        <dbReference type="ARBA" id="ARBA00003244"/>
    </source>
</evidence>
<evidence type="ECO:0000256" key="14">
    <source>
        <dbReference type="ARBA" id="ARBA00023157"/>
    </source>
</evidence>
<dbReference type="GO" id="GO:0006182">
    <property type="term" value="P:cGMP biosynthetic process"/>
    <property type="evidence" value="ECO:0007669"/>
    <property type="project" value="Ensembl"/>
</dbReference>
<reference evidence="24" key="2">
    <citation type="submission" date="2025-09" db="UniProtKB">
        <authorList>
            <consortium name="Ensembl"/>
        </authorList>
    </citation>
    <scope>IDENTIFICATION</scope>
</reference>
<dbReference type="GO" id="GO:0007218">
    <property type="term" value="P:neuropeptide signaling pathway"/>
    <property type="evidence" value="ECO:0007669"/>
    <property type="project" value="Ensembl"/>
</dbReference>
<dbReference type="GO" id="GO:0005184">
    <property type="term" value="F:neuropeptide hormone activity"/>
    <property type="evidence" value="ECO:0007669"/>
    <property type="project" value="Ensembl"/>
</dbReference>
<dbReference type="InterPro" id="IPR000663">
    <property type="entry name" value="Natr_peptide"/>
</dbReference>
<evidence type="ECO:0000313" key="25">
    <source>
        <dbReference type="Proteomes" id="UP000694407"/>
    </source>
</evidence>
<feature type="signal peptide" evidence="23">
    <location>
        <begin position="1"/>
        <end position="25"/>
    </location>
</feature>
<dbReference type="GO" id="GO:0007168">
    <property type="term" value="P:receptor guanylyl cyclase signaling pathway"/>
    <property type="evidence" value="ECO:0007669"/>
    <property type="project" value="Ensembl"/>
</dbReference>
<dbReference type="GO" id="GO:0051427">
    <property type="term" value="F:hormone receptor binding"/>
    <property type="evidence" value="ECO:0007669"/>
    <property type="project" value="Ensembl"/>
</dbReference>
<name>A0A8C5ZVK7_MARMA</name>
<evidence type="ECO:0000256" key="8">
    <source>
        <dbReference type="ARBA" id="ARBA00009041"/>
    </source>
</evidence>
<dbReference type="GO" id="GO:0014898">
    <property type="term" value="P:cardiac muscle hypertrophy in response to stress"/>
    <property type="evidence" value="ECO:0007669"/>
    <property type="project" value="Ensembl"/>
</dbReference>
<evidence type="ECO:0000256" key="3">
    <source>
        <dbReference type="ARBA" id="ARBA00002948"/>
    </source>
</evidence>
<keyword evidence="14" id="KW-1015">Disulfide bond</keyword>
<evidence type="ECO:0000256" key="18">
    <source>
        <dbReference type="ARBA" id="ARBA00032736"/>
    </source>
</evidence>
<comment type="function">
    <text evidence="1">May have a role in cardio-renal homeostasis through regulation of natriuresis and vasodilation. In vivo promotes natriuresis and in vitro, vasodilates renal artery strips.</text>
</comment>
<comment type="function">
    <text evidence="6">May have a role in cardio-renal homeostasis through regulation of natriuresis and vasodilation. In vivo promotes natriuresis. In vitro, selectively vasodilates intestinal and vascular smooth muscle strips.</text>
</comment>
<feature type="region of interest" description="Disordered" evidence="22">
    <location>
        <begin position="53"/>
        <end position="126"/>
    </location>
</feature>
<evidence type="ECO:0000256" key="9">
    <source>
        <dbReference type="ARBA" id="ARBA00011384"/>
    </source>
</evidence>
<keyword evidence="12" id="KW-0372">Hormone</keyword>
<comment type="subunit">
    <text evidence="9">Homodimer; disulfide-linked antiparallel dimer.</text>
</comment>
<evidence type="ECO:0000256" key="23">
    <source>
        <dbReference type="SAM" id="SignalP"/>
    </source>
</evidence>
<protein>
    <recommendedName>
        <fullName evidence="10">Natriuretic peptides A</fullName>
    </recommendedName>
    <alternativeName>
        <fullName evidence="17">Atrial natriuretic factor prohormone</fullName>
    </alternativeName>
    <alternativeName>
        <fullName evidence="18">Atrial natriuretic peptide prohormone</fullName>
    </alternativeName>
    <alternativeName>
        <fullName evidence="16">Atriopeptigen</fullName>
    </alternativeName>
    <alternativeName>
        <fullName evidence="15">Cardiodilatin</fullName>
    </alternativeName>
    <alternativeName>
        <fullName evidence="19">preproCDD-ANF</fullName>
    </alternativeName>
</protein>
<dbReference type="GO" id="GO:0007565">
    <property type="term" value="P:female pregnancy"/>
    <property type="evidence" value="ECO:0007669"/>
    <property type="project" value="Ensembl"/>
</dbReference>
<dbReference type="SMART" id="SM00183">
    <property type="entry name" value="NAT_PEP"/>
    <property type="match status" value="1"/>
</dbReference>
<evidence type="ECO:0000256" key="12">
    <source>
        <dbReference type="ARBA" id="ARBA00022702"/>
    </source>
</evidence>
<feature type="chain" id="PRO_5034050973" description="Natriuretic peptides A" evidence="23">
    <location>
        <begin position="26"/>
        <end position="145"/>
    </location>
</feature>
<dbReference type="Pfam" id="PF00212">
    <property type="entry name" value="ANP"/>
    <property type="match status" value="1"/>
</dbReference>
<comment type="function">
    <text evidence="3">May have a role in cardio-renal homeostasis through regulation of natriuresis and vasodilation. In vivo promotes natriuresis. In vitro, selectively vasodilates intestinal smooth muscle but not vascular smooth muscle strips.</text>
</comment>
<dbReference type="GO" id="GO:0036376">
    <property type="term" value="P:sodium ion export across plasma membrane"/>
    <property type="evidence" value="ECO:0007669"/>
    <property type="project" value="Ensembl"/>
</dbReference>
<dbReference type="Proteomes" id="UP000694407">
    <property type="component" value="Unplaced"/>
</dbReference>
<gene>
    <name evidence="24" type="primary">NPPA</name>
</gene>
<dbReference type="GO" id="GO:0030250">
    <property type="term" value="F:guanylate cyclase activator activity"/>
    <property type="evidence" value="ECO:0007669"/>
    <property type="project" value="Ensembl"/>
</dbReference>
<sequence length="145" mass="15454">MGSFSAVAVSLLLFLMFQLPGQAGAKPVYSAVSSADLADFKNLLDRLEEKMPLENEVPSRVLGEQNDEAGPAVPDETSWTGEVSPDQGDGAGPGRDPWDSADRSALLRNKPTAPRSLPRSSCFGGRMDRIGAHSGLGCNSFRYGR</sequence>
<dbReference type="PROSITE" id="PS00263">
    <property type="entry name" value="NATRIURETIC_PEPTIDE"/>
    <property type="match status" value="1"/>
</dbReference>
<comment type="subcellular location">
    <subcellularLocation>
        <location evidence="7 21">Secreted</location>
    </subcellularLocation>
</comment>
<dbReference type="GO" id="GO:0060452">
    <property type="term" value="P:positive regulation of cardiac muscle contraction"/>
    <property type="evidence" value="ECO:0007669"/>
    <property type="project" value="Ensembl"/>
</dbReference>
<dbReference type="GO" id="GO:0005737">
    <property type="term" value="C:cytoplasm"/>
    <property type="evidence" value="ECO:0007669"/>
    <property type="project" value="Ensembl"/>
</dbReference>
<comment type="function">
    <text evidence="5">May have a role in cardio-renal homeostasis through regulation of diuresis and inhibiting aldosterone synthesis. In vitro, promotes the production of cGMP and induces vasodilation. May promote natriuresis, at least in part, by enhancing prostaglandin E2 synthesis resulting in the inhibition of renal Na+-K+-ATPase. May have a role in potassium excretion but not sodium excretion (natriuresis). Possibly enhances protein excretion in urine by decreasing proximal tubular protein reabsorption.</text>
</comment>
<keyword evidence="13 21" id="KW-0838">Vasoactive</keyword>
<keyword evidence="11" id="KW-0964">Secreted</keyword>
<dbReference type="PANTHER" id="PTHR14066">
    <property type="entry name" value="ATRIAL NATRIURETIC FACTOR PRECURSOR"/>
    <property type="match status" value="1"/>
</dbReference>
<dbReference type="GO" id="GO:0003085">
    <property type="term" value="P:negative regulation of systemic arterial blood pressure"/>
    <property type="evidence" value="ECO:0007669"/>
    <property type="project" value="TreeGrafter"/>
</dbReference>
<keyword evidence="25" id="KW-1185">Reference proteome</keyword>
<dbReference type="PRINTS" id="PR00711">
    <property type="entry name" value="ANATPEPTIDE"/>
</dbReference>
<dbReference type="AlphaFoldDB" id="A0A8C5ZVK7"/>
<dbReference type="GO" id="GO:0032991">
    <property type="term" value="C:protein-containing complex"/>
    <property type="evidence" value="ECO:0007669"/>
    <property type="project" value="Ensembl"/>
</dbReference>
<evidence type="ECO:0000256" key="22">
    <source>
        <dbReference type="SAM" id="MobiDB-lite"/>
    </source>
</evidence>
<evidence type="ECO:0000256" key="6">
    <source>
        <dbReference type="ARBA" id="ARBA00003360"/>
    </source>
</evidence>
<reference evidence="24" key="1">
    <citation type="submission" date="2025-08" db="UniProtKB">
        <authorList>
            <consortium name="Ensembl"/>
        </authorList>
    </citation>
    <scope>IDENTIFICATION</scope>
</reference>
<dbReference type="GO" id="GO:0019934">
    <property type="term" value="P:cGMP-mediated signaling"/>
    <property type="evidence" value="ECO:0007669"/>
    <property type="project" value="TreeGrafter"/>
</dbReference>
<evidence type="ECO:0000256" key="20">
    <source>
        <dbReference type="ARBA" id="ARBA00045221"/>
    </source>
</evidence>
<accession>A0A8C5ZVK7</accession>
<evidence type="ECO:0000256" key="19">
    <source>
        <dbReference type="ARBA" id="ARBA00033220"/>
    </source>
</evidence>
<dbReference type="Ensembl" id="ENSMMMT00000021340.1">
    <property type="protein sequence ID" value="ENSMMMP00000018786.1"/>
    <property type="gene ID" value="ENSMMMG00000016626.1"/>
</dbReference>
<evidence type="ECO:0000256" key="21">
    <source>
        <dbReference type="RuleBase" id="RU003686"/>
    </source>
</evidence>
<dbReference type="InterPro" id="IPR002407">
    <property type="entry name" value="Natriuretic_peptide_atrial"/>
</dbReference>
<dbReference type="GO" id="GO:0005615">
    <property type="term" value="C:extracellular space"/>
    <property type="evidence" value="ECO:0007669"/>
    <property type="project" value="Ensembl"/>
</dbReference>
<dbReference type="GeneTree" id="ENSGT00940000154513"/>
<evidence type="ECO:0000313" key="24">
    <source>
        <dbReference type="Ensembl" id="ENSMMMP00000018786.1"/>
    </source>
</evidence>
<evidence type="ECO:0000256" key="11">
    <source>
        <dbReference type="ARBA" id="ARBA00022525"/>
    </source>
</evidence>
<dbReference type="InterPro" id="IPR050787">
    <property type="entry name" value="Natriuretic_peptide"/>
</dbReference>
<evidence type="ECO:0000256" key="10">
    <source>
        <dbReference type="ARBA" id="ARBA00020078"/>
    </source>
</evidence>
<comment type="function">
    <text evidence="4">May have a role in cardio-renal homeostasis through regulation of regulation of natriuresis and vasodilation. In vivo promotes natriuresis. In vitro, vasodilates intestinal smooth muscle but not smooth muscle strips.</text>
</comment>
<evidence type="ECO:0000256" key="5">
    <source>
        <dbReference type="ARBA" id="ARBA00003298"/>
    </source>
</evidence>
<comment type="function">
    <text evidence="2">Hormone produced in the kidneys that appears to be important for maintaining cardio-renal homeostasis. Mediates vasodilation, natriuresis and diuresis primarily in the renal system, in order to maintain the extracellular fluid volume and control the fluid-electrolyte balance. Specifically binds and stimulates cGMP production by renal transmembrane receptors, likely NPR1. Urodilatin not ANP, may be the natriuretic peptide responsible for the regulation of sodium and water homeostasis in the kidney.</text>
</comment>
<dbReference type="GO" id="GO:0071855">
    <property type="term" value="F:neuropeptide receptor binding"/>
    <property type="evidence" value="ECO:0007669"/>
    <property type="project" value="Ensembl"/>
</dbReference>
<dbReference type="PANTHER" id="PTHR14066:SF2">
    <property type="entry name" value="NATRIURETIC PEPTIDES A"/>
    <property type="match status" value="1"/>
</dbReference>
<dbReference type="PRINTS" id="PR00710">
    <property type="entry name" value="NATPEPTIDES"/>
</dbReference>
<dbReference type="GO" id="GO:0097746">
    <property type="term" value="P:blood vessel diameter maintenance"/>
    <property type="evidence" value="ECO:0007669"/>
    <property type="project" value="UniProtKB-KW"/>
</dbReference>
<dbReference type="GO" id="GO:1903766">
    <property type="term" value="P:positive regulation of potassium ion export across plasma membrane"/>
    <property type="evidence" value="ECO:0007669"/>
    <property type="project" value="Ensembl"/>
</dbReference>
<comment type="similarity">
    <text evidence="8 21">Belongs to the natriuretic peptide family.</text>
</comment>
<evidence type="ECO:0000256" key="1">
    <source>
        <dbReference type="ARBA" id="ARBA00002352"/>
    </source>
</evidence>
<evidence type="ECO:0000256" key="2">
    <source>
        <dbReference type="ARBA" id="ARBA00002857"/>
    </source>
</evidence>
<proteinExistence type="inferred from homology"/>
<dbReference type="InterPro" id="IPR030480">
    <property type="entry name" value="Natr_peptide_CS"/>
</dbReference>
<dbReference type="GO" id="GO:0006457">
    <property type="term" value="P:protein folding"/>
    <property type="evidence" value="ECO:0007669"/>
    <property type="project" value="Ensembl"/>
</dbReference>
<dbReference type="GO" id="GO:0043114">
    <property type="term" value="P:regulation of vascular permeability"/>
    <property type="evidence" value="ECO:0007669"/>
    <property type="project" value="Ensembl"/>
</dbReference>
<keyword evidence="23" id="KW-0732">Signal</keyword>
<comment type="function">
    <text evidence="20">May have a role in cardio-renal homeostasis through regulation of natriuresis, diuresis, vasodilation, and inhibiting aldosterone synthesis. In vitro, promotes the production of cGMP and induces vasodilation. May promote natriuresis, at least in part, by enhancing prostaglandin E2 synthesis resulting in the inhibition of renal Na+-K+-ATPase. However reports on the involvement of this peptide in mammal blood volume and blood pressure homeostasis are conflicting; according to a report, in vivo it is not sufficient to activate cGMP and does not inhibit collecting duct transport nor effect diuresis and natriuresis. Appears to bind to specific receptors that are distinct from the receptors bound by atrial natriuretic peptide and vessel dilator. Possibly enhances protein excretion in urine by decreasing proximal tubular protein reabsorption.</text>
</comment>
<organism evidence="24 25">
    <name type="scientific">Marmota marmota marmota</name>
    <name type="common">Alpine marmot</name>
    <dbReference type="NCBI Taxonomy" id="9994"/>
    <lineage>
        <taxon>Eukaryota</taxon>
        <taxon>Metazoa</taxon>
        <taxon>Chordata</taxon>
        <taxon>Craniata</taxon>
        <taxon>Vertebrata</taxon>
        <taxon>Euteleostomi</taxon>
        <taxon>Mammalia</taxon>
        <taxon>Eutheria</taxon>
        <taxon>Euarchontoglires</taxon>
        <taxon>Glires</taxon>
        <taxon>Rodentia</taxon>
        <taxon>Sciuromorpha</taxon>
        <taxon>Sciuridae</taxon>
        <taxon>Xerinae</taxon>
        <taxon>Marmotini</taxon>
        <taxon>Marmota</taxon>
    </lineage>
</organism>
<dbReference type="GO" id="GO:0060372">
    <property type="term" value="P:regulation of atrial cardiac muscle cell membrane repolarization"/>
    <property type="evidence" value="ECO:0007669"/>
    <property type="project" value="Ensembl"/>
</dbReference>
<evidence type="ECO:0000256" key="13">
    <source>
        <dbReference type="ARBA" id="ARBA00022858"/>
    </source>
</evidence>
<dbReference type="GO" id="GO:0010460">
    <property type="term" value="P:positive regulation of heart rate"/>
    <property type="evidence" value="ECO:0007669"/>
    <property type="project" value="Ensembl"/>
</dbReference>
<evidence type="ECO:0000256" key="17">
    <source>
        <dbReference type="ARBA" id="ARBA00031619"/>
    </source>
</evidence>
<evidence type="ECO:0000256" key="7">
    <source>
        <dbReference type="ARBA" id="ARBA00004613"/>
    </source>
</evidence>
<evidence type="ECO:0000256" key="15">
    <source>
        <dbReference type="ARBA" id="ARBA00030903"/>
    </source>
</evidence>
<evidence type="ECO:0000256" key="16">
    <source>
        <dbReference type="ARBA" id="ARBA00031144"/>
    </source>
</evidence>